<dbReference type="EC" id="2.5.1.54" evidence="6"/>
<keyword evidence="6" id="KW-0028">Amino-acid biosynthesis</keyword>
<feature type="compositionally biased region" description="Polar residues" evidence="7">
    <location>
        <begin position="544"/>
        <end position="569"/>
    </location>
</feature>
<dbReference type="GO" id="GO:0008652">
    <property type="term" value="P:amino acid biosynthetic process"/>
    <property type="evidence" value="ECO:0007669"/>
    <property type="project" value="UniProtKB-KW"/>
</dbReference>
<evidence type="ECO:0000313" key="10">
    <source>
        <dbReference type="Proteomes" id="UP000053841"/>
    </source>
</evidence>
<keyword evidence="3 6" id="KW-0808">Transferase</keyword>
<organism evidence="9 10">
    <name type="scientific">Cochliobolus carbonum (strain 26-R-13)</name>
    <name type="common">Maize leaf spot fungus</name>
    <name type="synonym">Bipolaris zeicola</name>
    <dbReference type="NCBI Taxonomy" id="930089"/>
    <lineage>
        <taxon>Eukaryota</taxon>
        <taxon>Fungi</taxon>
        <taxon>Dikarya</taxon>
        <taxon>Ascomycota</taxon>
        <taxon>Pezizomycotina</taxon>
        <taxon>Dothideomycetes</taxon>
        <taxon>Pleosporomycetidae</taxon>
        <taxon>Pleosporales</taxon>
        <taxon>Pleosporineae</taxon>
        <taxon>Pleosporaceae</taxon>
        <taxon>Bipolaris</taxon>
    </lineage>
</organism>
<dbReference type="RefSeq" id="XP_007713489.1">
    <property type="nucleotide sequence ID" value="XM_007715299.1"/>
</dbReference>
<comment type="similarity">
    <text evidence="2 6">Belongs to the class-II DAHP synthase family.</text>
</comment>
<dbReference type="GO" id="GO:0009073">
    <property type="term" value="P:aromatic amino acid family biosynthetic process"/>
    <property type="evidence" value="ECO:0007669"/>
    <property type="project" value="UniProtKB-KW"/>
</dbReference>
<dbReference type="GO" id="GO:0009423">
    <property type="term" value="P:chorismate biosynthetic process"/>
    <property type="evidence" value="ECO:0007669"/>
    <property type="project" value="UniProtKB-UniPathway"/>
</dbReference>
<accession>W6Y2S7</accession>
<comment type="pathway">
    <text evidence="1 6">Metabolic intermediate biosynthesis; chorismate biosynthesis; chorismate from D-erythrose 4-phosphate and phosphoenolpyruvate: step 1/7.</text>
</comment>
<dbReference type="KEGG" id="bze:COCCADRAFT_37807"/>
<evidence type="ECO:0000256" key="1">
    <source>
        <dbReference type="ARBA" id="ARBA00004688"/>
    </source>
</evidence>
<evidence type="ECO:0000256" key="4">
    <source>
        <dbReference type="ARBA" id="ARBA00047508"/>
    </source>
</evidence>
<gene>
    <name evidence="9" type="ORF">COCCADRAFT_37807</name>
</gene>
<feature type="compositionally biased region" description="Polar residues" evidence="7">
    <location>
        <begin position="1"/>
        <end position="13"/>
    </location>
</feature>
<feature type="binding site" evidence="5">
    <location>
        <position position="120"/>
    </location>
    <ligand>
        <name>phosphoenolpyruvate</name>
        <dbReference type="ChEBI" id="CHEBI:58702"/>
    </ligand>
</feature>
<evidence type="ECO:0000259" key="8">
    <source>
        <dbReference type="Pfam" id="PF22943"/>
    </source>
</evidence>
<dbReference type="STRING" id="930089.W6Y2S7"/>
<dbReference type="InterPro" id="IPR013785">
    <property type="entry name" value="Aldolase_TIM"/>
</dbReference>
<keyword evidence="10" id="KW-1185">Reference proteome</keyword>
<feature type="binding site" evidence="5">
    <location>
        <position position="342"/>
    </location>
    <ligand>
        <name>phosphoenolpyruvate</name>
        <dbReference type="ChEBI" id="CHEBI:58702"/>
    </ligand>
</feature>
<dbReference type="UniPathway" id="UPA00053">
    <property type="reaction ID" value="UER00084"/>
</dbReference>
<feature type="binding site" evidence="5">
    <location>
        <position position="81"/>
    </location>
    <ligand>
        <name>Mn(2+)</name>
        <dbReference type="ChEBI" id="CHEBI:29035"/>
    </ligand>
</feature>
<evidence type="ECO:0000313" key="9">
    <source>
        <dbReference type="EMBL" id="EUC32213.1"/>
    </source>
</evidence>
<feature type="domain" description="Helix-turn-helix" evidence="8">
    <location>
        <begin position="617"/>
        <end position="656"/>
    </location>
</feature>
<proteinExistence type="inferred from homology"/>
<dbReference type="GO" id="GO:0003849">
    <property type="term" value="F:3-deoxy-7-phosphoheptulonate synthase activity"/>
    <property type="evidence" value="ECO:0007669"/>
    <property type="project" value="UniProtKB-EC"/>
</dbReference>
<dbReference type="InterPro" id="IPR002480">
    <property type="entry name" value="DAHP_synth_2"/>
</dbReference>
<dbReference type="Pfam" id="PF22943">
    <property type="entry name" value="HTH_68"/>
    <property type="match status" value="1"/>
</dbReference>
<dbReference type="EMBL" id="KI964639">
    <property type="protein sequence ID" value="EUC32213.1"/>
    <property type="molecule type" value="Genomic_DNA"/>
</dbReference>
<feature type="binding site" evidence="5">
    <location>
        <position position="446"/>
    </location>
    <ligand>
        <name>Mn(2+)</name>
        <dbReference type="ChEBI" id="CHEBI:29035"/>
    </ligand>
</feature>
<dbReference type="GeneID" id="19148615"/>
<keyword evidence="5" id="KW-0104">Cadmium</keyword>
<feature type="region of interest" description="Disordered" evidence="7">
    <location>
        <begin position="1"/>
        <end position="23"/>
    </location>
</feature>
<feature type="binding site" evidence="5">
    <location>
        <position position="311"/>
    </location>
    <ligand>
        <name>phosphoenolpyruvate</name>
        <dbReference type="ChEBI" id="CHEBI:58702"/>
    </ligand>
</feature>
<evidence type="ECO:0000256" key="6">
    <source>
        <dbReference type="RuleBase" id="RU363071"/>
    </source>
</evidence>
<dbReference type="PANTHER" id="PTHR21337">
    <property type="entry name" value="PHOSPHO-2-DEHYDRO-3-DEOXYHEPTONATE ALDOLASE 1, 2"/>
    <property type="match status" value="1"/>
</dbReference>
<reference evidence="9 10" key="1">
    <citation type="journal article" date="2013" name="PLoS Genet.">
        <title>Comparative genome structure, secondary metabolite, and effector coding capacity across Cochliobolus pathogens.</title>
        <authorList>
            <person name="Condon B.J."/>
            <person name="Leng Y."/>
            <person name="Wu D."/>
            <person name="Bushley K.E."/>
            <person name="Ohm R.A."/>
            <person name="Otillar R."/>
            <person name="Martin J."/>
            <person name="Schackwitz W."/>
            <person name="Grimwood J."/>
            <person name="MohdZainudin N."/>
            <person name="Xue C."/>
            <person name="Wang R."/>
            <person name="Manning V.A."/>
            <person name="Dhillon B."/>
            <person name="Tu Z.J."/>
            <person name="Steffenson B.J."/>
            <person name="Salamov A."/>
            <person name="Sun H."/>
            <person name="Lowry S."/>
            <person name="LaButti K."/>
            <person name="Han J."/>
            <person name="Copeland A."/>
            <person name="Lindquist E."/>
            <person name="Barry K."/>
            <person name="Schmutz J."/>
            <person name="Baker S.E."/>
            <person name="Ciuffetti L.M."/>
            <person name="Grigoriev I.V."/>
            <person name="Zhong S."/>
            <person name="Turgeon B.G."/>
        </authorList>
    </citation>
    <scope>NUCLEOTIDE SEQUENCE [LARGE SCALE GENOMIC DNA]</scope>
    <source>
        <strain evidence="9 10">26-R-13</strain>
    </source>
</reference>
<comment type="cofactor">
    <cofactor evidence="5">
        <name>Mn(2+)</name>
        <dbReference type="ChEBI" id="CHEBI:29035"/>
    </cofactor>
    <cofactor evidence="5">
        <name>Co(2+)</name>
        <dbReference type="ChEBI" id="CHEBI:48828"/>
    </cofactor>
    <cofactor evidence="5">
        <name>Cd(2+)</name>
        <dbReference type="ChEBI" id="CHEBI:48775"/>
    </cofactor>
    <text evidence="5">Binds 1 divalent cation per subunit. The enzyme is active with manganese, cobalt or cadmium ions.</text>
</comment>
<feature type="binding site" evidence="5">
    <location>
        <position position="416"/>
    </location>
    <ligand>
        <name>Mn(2+)</name>
        <dbReference type="ChEBI" id="CHEBI:29035"/>
    </ligand>
</feature>
<name>W6Y2S7_COCC2</name>
<feature type="region of interest" description="Disordered" evidence="7">
    <location>
        <begin position="476"/>
        <end position="521"/>
    </location>
</feature>
<dbReference type="AlphaFoldDB" id="W6Y2S7"/>
<sequence length="664" mass="72134">MEVSNQGSTTNAGSEGWSPDSWRSKPIKQVVTYEDQAAVTSALTKLSSLPPIVTPTEIARLKASLRDAALGKSFLLQGGDCAELFSYCADNPIDAKIKLLLQMSLVLIWGSNKPVIRIGRIAGQYAKPRSSPTEMLDGKEIPSFRGDILNGYDPEARRVDPDRLVSAYFHSATTLNYIRAQLASGIADLHNPLDWELGHVRDEALQSKYSQIVNSISDSLRFMKTIGADTSGQLQTVDLFTSHEGLVLEYEQSLTRRLKHPAGYTPFQPSNDGKGWYNTSAHFIWIGDRTRQIDGGHVEYFRGIENPIGIKVGPSMKNDELVELLNIVNPNKEIGKITLITRYGADKVESMLGSHIEAVKGSGHVVVWQCDPMHGNTRSTPTGIKTRSFNSIFSELSSALKIHKQHGSFLGGMHLELTGDAVTECTGGSEGLVDEDLSLNYTTYCDPRLNEKQALELAFLVAGHYPSKGAKAAAGSAARKYPSRPPTSTTTAASAAPVQNAAAGPRVHPAPQATSEKTEAVLQDARDPAFASRLNSLGAVQPNPHFSLSSTSQFDPRRNASPSLPSDTMMQDAPQSAFPDARNNPVLRVLESRQHITEVAEEELREVGRRGFQGRRYVDAGVITLALMRREKGEPDERIEQSLGIKKGRLGVLAEGTVGAVALG</sequence>
<dbReference type="HOGENOM" id="CLU_026885_0_1_1"/>
<keyword evidence="5" id="KW-0464">Manganese</keyword>
<dbReference type="OrthoDB" id="2338at2759"/>
<dbReference type="Proteomes" id="UP000053841">
    <property type="component" value="Unassembled WGS sequence"/>
</dbReference>
<evidence type="ECO:0000256" key="2">
    <source>
        <dbReference type="ARBA" id="ARBA00008911"/>
    </source>
</evidence>
<dbReference type="PANTHER" id="PTHR21337:SF0">
    <property type="entry name" value="PHOSPHO-2-DEHYDRO-3-DEOXYHEPTONATE ALDOLASE"/>
    <property type="match status" value="1"/>
</dbReference>
<keyword evidence="5" id="KW-0170">Cobalt</keyword>
<protein>
    <recommendedName>
        <fullName evidence="6">Phospho-2-dehydro-3-deoxyheptonate aldolase</fullName>
        <ecNumber evidence="6">2.5.1.54</ecNumber>
    </recommendedName>
</protein>
<evidence type="ECO:0000256" key="3">
    <source>
        <dbReference type="ARBA" id="ARBA00022679"/>
    </source>
</evidence>
<comment type="catalytic activity">
    <reaction evidence="4 6">
        <text>D-erythrose 4-phosphate + phosphoenolpyruvate + H2O = 7-phospho-2-dehydro-3-deoxy-D-arabino-heptonate + phosphate</text>
        <dbReference type="Rhea" id="RHEA:14717"/>
        <dbReference type="ChEBI" id="CHEBI:15377"/>
        <dbReference type="ChEBI" id="CHEBI:16897"/>
        <dbReference type="ChEBI" id="CHEBI:43474"/>
        <dbReference type="ChEBI" id="CHEBI:58394"/>
        <dbReference type="ChEBI" id="CHEBI:58702"/>
        <dbReference type="EC" id="2.5.1.54"/>
    </reaction>
</comment>
<keyword evidence="6" id="KW-0057">Aromatic amino acid biosynthesis</keyword>
<feature type="compositionally biased region" description="Low complexity" evidence="7">
    <location>
        <begin position="486"/>
        <end position="503"/>
    </location>
</feature>
<feature type="binding site" evidence="5">
    <location>
        <position position="374"/>
    </location>
    <ligand>
        <name>Mn(2+)</name>
        <dbReference type="ChEBI" id="CHEBI:29035"/>
    </ligand>
</feature>
<evidence type="ECO:0000256" key="7">
    <source>
        <dbReference type="SAM" id="MobiDB-lite"/>
    </source>
</evidence>
<evidence type="ECO:0000256" key="5">
    <source>
        <dbReference type="PIRSR" id="PIRSR602480-1"/>
    </source>
</evidence>
<dbReference type="InterPro" id="IPR054448">
    <property type="entry name" value="HTH_put_ascomycetes"/>
</dbReference>
<feature type="region of interest" description="Disordered" evidence="7">
    <location>
        <begin position="538"/>
        <end position="581"/>
    </location>
</feature>
<dbReference type="SUPFAM" id="SSF51569">
    <property type="entry name" value="Aldolase"/>
    <property type="match status" value="1"/>
</dbReference>
<dbReference type="Pfam" id="PF01474">
    <property type="entry name" value="DAHP_synth_2"/>
    <property type="match status" value="1"/>
</dbReference>
<dbReference type="eggNOG" id="ENOG502QPP7">
    <property type="taxonomic scope" value="Eukaryota"/>
</dbReference>
<dbReference type="Gene3D" id="3.20.20.70">
    <property type="entry name" value="Aldolase class I"/>
    <property type="match status" value="1"/>
</dbReference>